<protein>
    <submittedName>
        <fullName evidence="6">Helix-turn-helix domain-containing protein</fullName>
    </submittedName>
</protein>
<proteinExistence type="predicted"/>
<keyword evidence="4" id="KW-0472">Membrane</keyword>
<dbReference type="SMART" id="SM00342">
    <property type="entry name" value="HTH_ARAC"/>
    <property type="match status" value="1"/>
</dbReference>
<feature type="transmembrane region" description="Helical" evidence="4">
    <location>
        <begin position="266"/>
        <end position="289"/>
    </location>
</feature>
<dbReference type="PROSITE" id="PS00041">
    <property type="entry name" value="HTH_ARAC_FAMILY_1"/>
    <property type="match status" value="1"/>
</dbReference>
<dbReference type="Proteomes" id="UP001200022">
    <property type="component" value="Unassembled WGS sequence"/>
</dbReference>
<dbReference type="PROSITE" id="PS01124">
    <property type="entry name" value="HTH_ARAC_FAMILY_2"/>
    <property type="match status" value="1"/>
</dbReference>
<feature type="transmembrane region" description="Helical" evidence="4">
    <location>
        <begin position="310"/>
        <end position="333"/>
    </location>
</feature>
<evidence type="ECO:0000256" key="2">
    <source>
        <dbReference type="ARBA" id="ARBA00023125"/>
    </source>
</evidence>
<feature type="transmembrane region" description="Helical" evidence="4">
    <location>
        <begin position="195"/>
        <end position="213"/>
    </location>
</feature>
<evidence type="ECO:0000256" key="1">
    <source>
        <dbReference type="ARBA" id="ARBA00023015"/>
    </source>
</evidence>
<keyword evidence="2" id="KW-0238">DNA-binding</keyword>
<feature type="transmembrane region" description="Helical" evidence="4">
    <location>
        <begin position="164"/>
        <end position="183"/>
    </location>
</feature>
<keyword evidence="4" id="KW-0812">Transmembrane</keyword>
<keyword evidence="7" id="KW-1185">Reference proteome</keyword>
<comment type="caution">
    <text evidence="6">The sequence shown here is derived from an EMBL/GenBank/DDBJ whole genome shotgun (WGS) entry which is preliminary data.</text>
</comment>
<feature type="transmembrane region" description="Helical" evidence="4">
    <location>
        <begin position="133"/>
        <end position="152"/>
    </location>
</feature>
<sequence>MPNQSKKYFFVFFLCVFTIKLFAIPELPSFLRQSKIDSLIQEKSINNDMTQLELLVLYHNAWIEKHPDSINIFKKLALLNAELEQPNDAYIFTEKYINNTLDFTVLDDKSFDSINGTEEYEILERKYMFKFNFLMFLYIYVALIGFFFAIIINFNKKANKYSKIFIGCFVFAHSLFILEFVLYISNYRLRLPHTYLMSSIFALLYGPLLYFYFKSVIKSHQFRKIDLLHFLPTLGLILFLYPIYSLPYSDKTEIILKINTEFINHVRMIFIAKIISLIVYASLIGKMLLNQKVENNFLIKNPSINKWMNTLFKIHVAYVVAYIVYSVAVNFEIGDFSRFIYYTQVGIMSLMVIYIAYMAYVQPNVFNNEYVLSRDGLFFEKYKKSGLTEALSSELRENLVKLLVEDKIYKESNISLEILSNKLNTTRHNTSQIINEHFDMNFFELINKFRIKEAVKMLQEDTHGSLNIIDIAYEVGYNNKVTFNKAFKKETSVTPSEFINSQLKNT</sequence>
<dbReference type="SUPFAM" id="SSF46689">
    <property type="entry name" value="Homeodomain-like"/>
    <property type="match status" value="1"/>
</dbReference>
<evidence type="ECO:0000256" key="3">
    <source>
        <dbReference type="ARBA" id="ARBA00023163"/>
    </source>
</evidence>
<dbReference type="Gene3D" id="1.10.10.60">
    <property type="entry name" value="Homeodomain-like"/>
    <property type="match status" value="2"/>
</dbReference>
<feature type="transmembrane region" description="Helical" evidence="4">
    <location>
        <begin position="339"/>
        <end position="360"/>
    </location>
</feature>
<dbReference type="InterPro" id="IPR018060">
    <property type="entry name" value="HTH_AraC"/>
</dbReference>
<evidence type="ECO:0000313" key="7">
    <source>
        <dbReference type="Proteomes" id="UP001200022"/>
    </source>
</evidence>
<keyword evidence="4" id="KW-1133">Transmembrane helix</keyword>
<dbReference type="InterPro" id="IPR009057">
    <property type="entry name" value="Homeodomain-like_sf"/>
</dbReference>
<keyword evidence="1" id="KW-0805">Transcription regulation</keyword>
<dbReference type="PANTHER" id="PTHR43280:SF29">
    <property type="entry name" value="ARAC-FAMILY TRANSCRIPTIONAL REGULATOR"/>
    <property type="match status" value="1"/>
</dbReference>
<accession>A0ABS9IEG5</accession>
<feature type="domain" description="HTH araC/xylS-type" evidence="5">
    <location>
        <begin position="398"/>
        <end position="501"/>
    </location>
</feature>
<evidence type="ECO:0000259" key="5">
    <source>
        <dbReference type="PROSITE" id="PS01124"/>
    </source>
</evidence>
<reference evidence="6 7" key="1">
    <citation type="submission" date="2022-01" db="EMBL/GenBank/DDBJ databases">
        <title>Draft genome sequence of Sabulilitoribacter multivorans KCTC 32326.</title>
        <authorList>
            <person name="Oh J.-S."/>
        </authorList>
    </citation>
    <scope>NUCLEOTIDE SEQUENCE [LARGE SCALE GENOMIC DNA]</scope>
    <source>
        <strain evidence="6 7">M-M16</strain>
    </source>
</reference>
<dbReference type="InterPro" id="IPR018062">
    <property type="entry name" value="HTH_AraC-typ_CS"/>
</dbReference>
<dbReference type="EMBL" id="JAKKDV010000001">
    <property type="protein sequence ID" value="MCF7559186.1"/>
    <property type="molecule type" value="Genomic_DNA"/>
</dbReference>
<evidence type="ECO:0000313" key="6">
    <source>
        <dbReference type="EMBL" id="MCF7559186.1"/>
    </source>
</evidence>
<keyword evidence="3" id="KW-0804">Transcription</keyword>
<dbReference type="PANTHER" id="PTHR43280">
    <property type="entry name" value="ARAC-FAMILY TRANSCRIPTIONAL REGULATOR"/>
    <property type="match status" value="1"/>
</dbReference>
<evidence type="ECO:0000256" key="4">
    <source>
        <dbReference type="SAM" id="Phobius"/>
    </source>
</evidence>
<feature type="transmembrane region" description="Helical" evidence="4">
    <location>
        <begin position="225"/>
        <end position="246"/>
    </location>
</feature>
<dbReference type="RefSeq" id="WP_237229496.1">
    <property type="nucleotide sequence ID" value="NZ_JAKKDV010000001.1"/>
</dbReference>
<gene>
    <name evidence="6" type="ORF">L3X39_00935</name>
</gene>
<name>A0ABS9IEG5_9FLAO</name>
<dbReference type="Pfam" id="PF12833">
    <property type="entry name" value="HTH_18"/>
    <property type="match status" value="1"/>
</dbReference>
<organism evidence="6 7">
    <name type="scientific">Flaviramulus multivorans</name>
    <dbReference type="NCBI Taxonomy" id="1304750"/>
    <lineage>
        <taxon>Bacteria</taxon>
        <taxon>Pseudomonadati</taxon>
        <taxon>Bacteroidota</taxon>
        <taxon>Flavobacteriia</taxon>
        <taxon>Flavobacteriales</taxon>
        <taxon>Flavobacteriaceae</taxon>
        <taxon>Flaviramulus</taxon>
    </lineage>
</organism>